<dbReference type="RefSeq" id="WP_346820417.1">
    <property type="nucleotide sequence ID" value="NZ_JBDKWZ010000003.1"/>
</dbReference>
<gene>
    <name evidence="2" type="ORF">AAG747_06915</name>
</gene>
<comment type="caution">
    <text evidence="2">The sequence shown here is derived from an EMBL/GenBank/DDBJ whole genome shotgun (WGS) entry which is preliminary data.</text>
</comment>
<evidence type="ECO:0000313" key="2">
    <source>
        <dbReference type="EMBL" id="MEN7547630.1"/>
    </source>
</evidence>
<name>A0AAW9RX24_9BACT</name>
<keyword evidence="1" id="KW-0472">Membrane</keyword>
<accession>A0AAW9RX24</accession>
<organism evidence="2 3">
    <name type="scientific">Rapidithrix thailandica</name>
    <dbReference type="NCBI Taxonomy" id="413964"/>
    <lineage>
        <taxon>Bacteria</taxon>
        <taxon>Pseudomonadati</taxon>
        <taxon>Bacteroidota</taxon>
        <taxon>Cytophagia</taxon>
        <taxon>Cytophagales</taxon>
        <taxon>Flammeovirgaceae</taxon>
        <taxon>Rapidithrix</taxon>
    </lineage>
</organism>
<sequence length="155" mass="18280">MQPKNYISLLIILTPILYHFFYRPDYGIVYNEERLKKGMVLIPSGWTSGRTNGYEIQFWEPVEPDTTKAYHKFKKVACSMRQIDYEYDYFVVEKRKCEVILSYVVEYEDEKGKSPWIVQLIEGDGKEIASIETISIEKGLKILREHGLYPLRPSK</sequence>
<keyword evidence="3" id="KW-1185">Reference proteome</keyword>
<evidence type="ECO:0000313" key="3">
    <source>
        <dbReference type="Proteomes" id="UP001403385"/>
    </source>
</evidence>
<keyword evidence="1" id="KW-0812">Transmembrane</keyword>
<dbReference type="Proteomes" id="UP001403385">
    <property type="component" value="Unassembled WGS sequence"/>
</dbReference>
<protein>
    <submittedName>
        <fullName evidence="2">Uncharacterized protein</fullName>
    </submittedName>
</protein>
<proteinExistence type="predicted"/>
<evidence type="ECO:0000256" key="1">
    <source>
        <dbReference type="SAM" id="Phobius"/>
    </source>
</evidence>
<dbReference type="AlphaFoldDB" id="A0AAW9RX24"/>
<feature type="transmembrane region" description="Helical" evidence="1">
    <location>
        <begin position="6"/>
        <end position="22"/>
    </location>
</feature>
<reference evidence="2 3" key="1">
    <citation type="submission" date="2024-04" db="EMBL/GenBank/DDBJ databases">
        <title>Novel genus in family Flammeovirgaceae.</title>
        <authorList>
            <person name="Nguyen T.H."/>
            <person name="Vuong T.Q."/>
            <person name="Le H."/>
            <person name="Kim S.-G."/>
        </authorList>
    </citation>
    <scope>NUCLEOTIDE SEQUENCE [LARGE SCALE GENOMIC DNA]</scope>
    <source>
        <strain evidence="2 3">JCM 23209</strain>
    </source>
</reference>
<keyword evidence="1" id="KW-1133">Transmembrane helix</keyword>
<dbReference type="EMBL" id="JBDKWZ010000003">
    <property type="protein sequence ID" value="MEN7547630.1"/>
    <property type="molecule type" value="Genomic_DNA"/>
</dbReference>